<dbReference type="Pfam" id="PF13028">
    <property type="entry name" value="DUF3889"/>
    <property type="match status" value="1"/>
</dbReference>
<comment type="caution">
    <text evidence="1">The sequence shown here is derived from an EMBL/GenBank/DDBJ whole genome shotgun (WGS) entry which is preliminary data.</text>
</comment>
<dbReference type="RefSeq" id="WP_211556906.1">
    <property type="nucleotide sequence ID" value="NZ_JAGVRK010000001.1"/>
</dbReference>
<reference evidence="1 2" key="1">
    <citation type="submission" date="2021-04" db="EMBL/GenBank/DDBJ databases">
        <title>Metabacillus sp. strain KIGAM252 whole genome sequence.</title>
        <authorList>
            <person name="Seo M.-J."/>
            <person name="Cho E.-S."/>
            <person name="Hwang C.Y."/>
            <person name="Yoon D.J."/>
        </authorList>
    </citation>
    <scope>NUCLEOTIDE SEQUENCE [LARGE SCALE GENOMIC DNA]</scope>
    <source>
        <strain evidence="1 2">KIGAM252</strain>
    </source>
</reference>
<accession>A0ABS5LC96</accession>
<keyword evidence="2" id="KW-1185">Reference proteome</keyword>
<dbReference type="Gene3D" id="3.10.450.390">
    <property type="entry name" value="Protein of unknown function DUF3889"/>
    <property type="match status" value="1"/>
</dbReference>
<gene>
    <name evidence="1" type="ORF">J9317_05655</name>
</gene>
<dbReference type="Proteomes" id="UP000682403">
    <property type="component" value="Unassembled WGS sequence"/>
</dbReference>
<proteinExistence type="predicted"/>
<organism evidence="1 2">
    <name type="scientific">Metabacillus flavus</name>
    <dbReference type="NCBI Taxonomy" id="2823519"/>
    <lineage>
        <taxon>Bacteria</taxon>
        <taxon>Bacillati</taxon>
        <taxon>Bacillota</taxon>
        <taxon>Bacilli</taxon>
        <taxon>Bacillales</taxon>
        <taxon>Bacillaceae</taxon>
        <taxon>Metabacillus</taxon>
    </lineage>
</organism>
<name>A0ABS5LC96_9BACI</name>
<evidence type="ECO:0000313" key="2">
    <source>
        <dbReference type="Proteomes" id="UP000682403"/>
    </source>
</evidence>
<dbReference type="InterPro" id="IPR024987">
    <property type="entry name" value="DUF3889"/>
</dbReference>
<sequence length="109" mass="12478">MKKWWISLFASLVIIYGWNLEKVSFSSYSAQAAKTPDFTAAAKKEAVKVYPLSQVIMAKQIFEQTKKDQSLKQYHLTLAEGQRTIQVIVVIHYKTGSKKVQSVQVHEMK</sequence>
<protein>
    <submittedName>
        <fullName evidence="1">DUF3889 domain-containing protein</fullName>
    </submittedName>
</protein>
<evidence type="ECO:0000313" key="1">
    <source>
        <dbReference type="EMBL" id="MBS2968241.1"/>
    </source>
</evidence>
<dbReference type="EMBL" id="JAGVRK010000001">
    <property type="protein sequence ID" value="MBS2968241.1"/>
    <property type="molecule type" value="Genomic_DNA"/>
</dbReference>